<proteinExistence type="predicted"/>
<gene>
    <name evidence="3" type="ORF">SAMN05216243_1889</name>
</gene>
<keyword evidence="4" id="KW-1185">Reference proteome</keyword>
<organism evidence="3 4">
    <name type="scientific">Sediminibacillus albus</name>
    <dbReference type="NCBI Taxonomy" id="407036"/>
    <lineage>
        <taxon>Bacteria</taxon>
        <taxon>Bacillati</taxon>
        <taxon>Bacillota</taxon>
        <taxon>Bacilli</taxon>
        <taxon>Bacillales</taxon>
        <taxon>Bacillaceae</taxon>
        <taxon>Sediminibacillus</taxon>
    </lineage>
</organism>
<evidence type="ECO:0000313" key="3">
    <source>
        <dbReference type="EMBL" id="SDK07579.1"/>
    </source>
</evidence>
<sequence>MKAKFTPWLLACILTVSGCATGENLGTNPDRSLNGNSQIDEQAPASLEADDDATSRLGYVRYKKDELDPDLENRQMASINRNKMADTITRMILRYDGFEEAATLVTDDEVLIAYQRPGDMDREKAASIAKKTAMSVMPRYFNIIVSDQPTAFSEIQSLQNSSTRDQEYNGTLRSIIANMKGAPQGDNWPDADVEDKQEEALMNE</sequence>
<dbReference type="InterPro" id="IPR019076">
    <property type="entry name" value="Spore_lipoprot_YhcN/YlaJ-like"/>
</dbReference>
<accession>A0A1G8YXI8</accession>
<feature type="signal peptide" evidence="2">
    <location>
        <begin position="1"/>
        <end position="22"/>
    </location>
</feature>
<feature type="chain" id="PRO_5011764459" evidence="2">
    <location>
        <begin position="23"/>
        <end position="204"/>
    </location>
</feature>
<keyword evidence="2" id="KW-0732">Signal</keyword>
<evidence type="ECO:0000313" key="4">
    <source>
        <dbReference type="Proteomes" id="UP000198694"/>
    </source>
</evidence>
<evidence type="ECO:0000256" key="1">
    <source>
        <dbReference type="SAM" id="MobiDB-lite"/>
    </source>
</evidence>
<keyword evidence="3" id="KW-0449">Lipoprotein</keyword>
<feature type="region of interest" description="Disordered" evidence="1">
    <location>
        <begin position="180"/>
        <end position="204"/>
    </location>
</feature>
<evidence type="ECO:0000256" key="2">
    <source>
        <dbReference type="SAM" id="SignalP"/>
    </source>
</evidence>
<dbReference type="Proteomes" id="UP000198694">
    <property type="component" value="Unassembled WGS sequence"/>
</dbReference>
<dbReference type="RefSeq" id="WP_245690096.1">
    <property type="nucleotide sequence ID" value="NZ_FNFL01000002.1"/>
</dbReference>
<dbReference type="EMBL" id="FNFL01000002">
    <property type="protein sequence ID" value="SDK07579.1"/>
    <property type="molecule type" value="Genomic_DNA"/>
</dbReference>
<name>A0A1G8YXI8_9BACI</name>
<protein>
    <submittedName>
        <fullName evidence="3">Sporulation lipoprotein YhcN/YlaJ (Spore_YhcN_YlaJ)</fullName>
    </submittedName>
</protein>
<dbReference type="Pfam" id="PF09580">
    <property type="entry name" value="Spore_YhcN_YlaJ"/>
    <property type="match status" value="1"/>
</dbReference>
<dbReference type="STRING" id="407036.SAMN05216243_1889"/>
<dbReference type="PROSITE" id="PS51257">
    <property type="entry name" value="PROKAR_LIPOPROTEIN"/>
    <property type="match status" value="1"/>
</dbReference>
<dbReference type="AlphaFoldDB" id="A0A1G8YXI8"/>
<reference evidence="3 4" key="1">
    <citation type="submission" date="2016-10" db="EMBL/GenBank/DDBJ databases">
        <authorList>
            <person name="de Groot N.N."/>
        </authorList>
    </citation>
    <scope>NUCLEOTIDE SEQUENCE [LARGE SCALE GENOMIC DNA]</scope>
    <source>
        <strain evidence="3 4">CGMCC 1.6502</strain>
    </source>
</reference>